<dbReference type="GO" id="GO:0016787">
    <property type="term" value="F:hydrolase activity"/>
    <property type="evidence" value="ECO:0007669"/>
    <property type="project" value="UniProtKB-KW"/>
</dbReference>
<evidence type="ECO:0000313" key="4">
    <source>
        <dbReference type="Proteomes" id="UP001150259"/>
    </source>
</evidence>
<evidence type="ECO:0000256" key="1">
    <source>
        <dbReference type="SAM" id="MobiDB-lite"/>
    </source>
</evidence>
<protein>
    <submittedName>
        <fullName evidence="3">SGNH/GDSL hydrolase family protein</fullName>
    </submittedName>
</protein>
<keyword evidence="4" id="KW-1185">Reference proteome</keyword>
<dbReference type="Proteomes" id="UP001150259">
    <property type="component" value="Unassembled WGS sequence"/>
</dbReference>
<organism evidence="3 4">
    <name type="scientific">Intrasporangium calvum</name>
    <dbReference type="NCBI Taxonomy" id="53358"/>
    <lineage>
        <taxon>Bacteria</taxon>
        <taxon>Bacillati</taxon>
        <taxon>Actinomycetota</taxon>
        <taxon>Actinomycetes</taxon>
        <taxon>Micrococcales</taxon>
        <taxon>Intrasporangiaceae</taxon>
        <taxon>Intrasporangium</taxon>
    </lineage>
</organism>
<feature type="domain" description="SGNH hydrolase-type esterase" evidence="2">
    <location>
        <begin position="8"/>
        <end position="182"/>
    </location>
</feature>
<evidence type="ECO:0000259" key="2">
    <source>
        <dbReference type="Pfam" id="PF13472"/>
    </source>
</evidence>
<dbReference type="Gene3D" id="3.40.50.1110">
    <property type="entry name" value="SGNH hydrolase"/>
    <property type="match status" value="1"/>
</dbReference>
<dbReference type="PANTHER" id="PTHR43784">
    <property type="entry name" value="GDSL-LIKE LIPASE/ACYLHYDROLASE, PUTATIVE (AFU_ORTHOLOGUE AFUA_2G00820)-RELATED"/>
    <property type="match status" value="1"/>
</dbReference>
<dbReference type="RefSeq" id="WP_272462162.1">
    <property type="nucleotide sequence ID" value="NZ_JAPFQL010000037.1"/>
</dbReference>
<feature type="region of interest" description="Disordered" evidence="1">
    <location>
        <begin position="238"/>
        <end position="278"/>
    </location>
</feature>
<dbReference type="InterPro" id="IPR053140">
    <property type="entry name" value="GDSL_Rv0518-like"/>
</dbReference>
<comment type="caution">
    <text evidence="3">The sequence shown here is derived from an EMBL/GenBank/DDBJ whole genome shotgun (WGS) entry which is preliminary data.</text>
</comment>
<proteinExistence type="predicted"/>
<sequence>MEAGRFVVVGDSFSEGVGDPHVLYPNGFRGWADRLARQLGRQDPRWEYANLAIRSKLLDEVVAEQLDPALALQPTHLSFHAGGNDILSLRTDMDSLMERYAAAVARAAEHVPVLVLFTIFDPRTTAMLEPLRRRLQAFNDAVRGLAESHGAILVDHALMREFEDPRLWAPDRIHLSRPGHKRVAAATLEALGWAHTLRIKELGDPERRPWRQAVLDEVSFVRGEVVPLVRRRIRGVREGDHTPPKWPVPIRPSKGMKRLASTHSGAALRRGSPARARG</sequence>
<dbReference type="EMBL" id="JAPFQL010000037">
    <property type="protein sequence ID" value="MDC5697585.1"/>
    <property type="molecule type" value="Genomic_DNA"/>
</dbReference>
<name>A0ABT5GIB0_9MICO</name>
<reference evidence="3 4" key="1">
    <citation type="submission" date="2022-11" db="EMBL/GenBank/DDBJ databases">
        <title>Anaerobic phenanthrene biodegradation by a DNRA strain PheN6.</title>
        <authorList>
            <person name="Zhang Z."/>
        </authorList>
    </citation>
    <scope>NUCLEOTIDE SEQUENCE [LARGE SCALE GENOMIC DNA]</scope>
    <source>
        <strain evidence="3 4">PheN6</strain>
    </source>
</reference>
<evidence type="ECO:0000313" key="3">
    <source>
        <dbReference type="EMBL" id="MDC5697585.1"/>
    </source>
</evidence>
<dbReference type="PANTHER" id="PTHR43784:SF2">
    <property type="entry name" value="GDSL-LIKE LIPASE_ACYLHYDROLASE, PUTATIVE (AFU_ORTHOLOGUE AFUA_2G00820)-RELATED"/>
    <property type="match status" value="1"/>
</dbReference>
<dbReference type="InterPro" id="IPR036514">
    <property type="entry name" value="SGNH_hydro_sf"/>
</dbReference>
<dbReference type="SUPFAM" id="SSF52266">
    <property type="entry name" value="SGNH hydrolase"/>
    <property type="match status" value="1"/>
</dbReference>
<keyword evidence="3" id="KW-0378">Hydrolase</keyword>
<dbReference type="InterPro" id="IPR013830">
    <property type="entry name" value="SGNH_hydro"/>
</dbReference>
<gene>
    <name evidence="3" type="ORF">OO014_09975</name>
</gene>
<dbReference type="Pfam" id="PF13472">
    <property type="entry name" value="Lipase_GDSL_2"/>
    <property type="match status" value="1"/>
</dbReference>
<dbReference type="CDD" id="cd01832">
    <property type="entry name" value="SGNH_hydrolase_like_1"/>
    <property type="match status" value="1"/>
</dbReference>
<accession>A0ABT5GIB0</accession>